<dbReference type="SUPFAM" id="SSF116734">
    <property type="entry name" value="DNA methylase specificity domain"/>
    <property type="match status" value="1"/>
</dbReference>
<dbReference type="GO" id="GO:0003677">
    <property type="term" value="F:DNA binding"/>
    <property type="evidence" value="ECO:0007669"/>
    <property type="project" value="UniProtKB-KW"/>
</dbReference>
<dbReference type="Pfam" id="PF01420">
    <property type="entry name" value="Methylase_S"/>
    <property type="match status" value="1"/>
</dbReference>
<feature type="domain" description="Type I restriction modification DNA specificity" evidence="4">
    <location>
        <begin position="1"/>
        <end position="128"/>
    </location>
</feature>
<dbReference type="Proteomes" id="UP000190395">
    <property type="component" value="Unassembled WGS sequence"/>
</dbReference>
<gene>
    <name evidence="5" type="ORF">SAMN02745152_02156</name>
</gene>
<comment type="similarity">
    <text evidence="1">Belongs to the type-I restriction system S methylase family.</text>
</comment>
<evidence type="ECO:0000256" key="3">
    <source>
        <dbReference type="ARBA" id="ARBA00023125"/>
    </source>
</evidence>
<dbReference type="EMBL" id="FUXC01000020">
    <property type="protein sequence ID" value="SKA08450.1"/>
    <property type="molecule type" value="Genomic_DNA"/>
</dbReference>
<evidence type="ECO:0000313" key="6">
    <source>
        <dbReference type="Proteomes" id="UP000190395"/>
    </source>
</evidence>
<sequence>MEEWKKCKLGEFFELHRGYDLTKSEIKEGPYPVVCSTSIMGYHNEYKVKAPGVVIGRSGTLGEVQFIDTDYWPHNTSLYVSDFKGNSPKFIKYFLQLFGTGNVGGGSAVPTLNRNHLQALTVRVPPLPT</sequence>
<keyword evidence="2" id="KW-0680">Restriction system</keyword>
<dbReference type="STRING" id="225004.SAMN02745152_02156"/>
<dbReference type="GO" id="GO:0009307">
    <property type="term" value="P:DNA restriction-modification system"/>
    <property type="evidence" value="ECO:0007669"/>
    <property type="project" value="UniProtKB-KW"/>
</dbReference>
<proteinExistence type="inferred from homology"/>
<keyword evidence="3" id="KW-0238">DNA-binding</keyword>
<dbReference type="CDD" id="cd17267">
    <property type="entry name" value="RMtype1_S_EcoAO83I-TRD1-CR1_like"/>
    <property type="match status" value="1"/>
</dbReference>
<dbReference type="AlphaFoldDB" id="A0A1T4QXG7"/>
<protein>
    <submittedName>
        <fullName evidence="5">Type I restriction modification DNA specificity domain-containing protein</fullName>
    </submittedName>
</protein>
<evidence type="ECO:0000259" key="4">
    <source>
        <dbReference type="Pfam" id="PF01420"/>
    </source>
</evidence>
<evidence type="ECO:0000313" key="5">
    <source>
        <dbReference type="EMBL" id="SKA08450.1"/>
    </source>
</evidence>
<name>A0A1T4QXG7_9SPIR</name>
<dbReference type="InterPro" id="IPR044946">
    <property type="entry name" value="Restrct_endonuc_typeI_TRD_sf"/>
</dbReference>
<reference evidence="5 6" key="1">
    <citation type="submission" date="2017-02" db="EMBL/GenBank/DDBJ databases">
        <authorList>
            <person name="Peterson S.W."/>
        </authorList>
    </citation>
    <scope>NUCLEOTIDE SEQUENCE [LARGE SCALE GENOMIC DNA]</scope>
    <source>
        <strain evidence="5 6">ATCC BAA-909</strain>
    </source>
</reference>
<dbReference type="Gene3D" id="3.90.220.20">
    <property type="entry name" value="DNA methylase specificity domains"/>
    <property type="match status" value="1"/>
</dbReference>
<organism evidence="5 6">
    <name type="scientific">Treponema berlinense</name>
    <dbReference type="NCBI Taxonomy" id="225004"/>
    <lineage>
        <taxon>Bacteria</taxon>
        <taxon>Pseudomonadati</taxon>
        <taxon>Spirochaetota</taxon>
        <taxon>Spirochaetia</taxon>
        <taxon>Spirochaetales</taxon>
        <taxon>Treponemataceae</taxon>
        <taxon>Treponema</taxon>
    </lineage>
</organism>
<keyword evidence="6" id="KW-1185">Reference proteome</keyword>
<accession>A0A1T4QXG7</accession>
<dbReference type="InterPro" id="IPR000055">
    <property type="entry name" value="Restrct_endonuc_typeI_TRD"/>
</dbReference>
<evidence type="ECO:0000256" key="1">
    <source>
        <dbReference type="ARBA" id="ARBA00010923"/>
    </source>
</evidence>
<evidence type="ECO:0000256" key="2">
    <source>
        <dbReference type="ARBA" id="ARBA00022747"/>
    </source>
</evidence>